<dbReference type="Gene3D" id="2.40.260.10">
    <property type="entry name" value="Sortase"/>
    <property type="match status" value="1"/>
</dbReference>
<dbReference type="Proteomes" id="UP000231602">
    <property type="component" value="Unassembled WGS sequence"/>
</dbReference>
<evidence type="ECO:0000313" key="3">
    <source>
        <dbReference type="Proteomes" id="UP000231602"/>
    </source>
</evidence>
<sequence>MIYIVAQYFAIKPQYQISTFSVREIFAGSFLSSDKNSSVNDVTQTLNSIKEVIPIKIKIPIIGIDANTQLIGAKDNGVMETPTNYYDVGWFKLGPKPGEKGNAIIIGHLDTKISPNAVFFNLYKLKSGDEIIVENNNNTTAVFRVIESKTYKYDESPQEVFGQTEKKRLNLITCTGNWLEDKKMYDERLVINAEMI</sequence>
<accession>A0A2H0RC13</accession>
<dbReference type="GO" id="GO:0016787">
    <property type="term" value="F:hydrolase activity"/>
    <property type="evidence" value="ECO:0007669"/>
    <property type="project" value="UniProtKB-KW"/>
</dbReference>
<dbReference type="InterPro" id="IPR042001">
    <property type="entry name" value="Sortase_F"/>
</dbReference>
<keyword evidence="1" id="KW-0378">Hydrolase</keyword>
<reference evidence="2 3" key="1">
    <citation type="submission" date="2017-09" db="EMBL/GenBank/DDBJ databases">
        <title>Depth-based differentiation of microbial function through sediment-hosted aquifers and enrichment of novel symbionts in the deep terrestrial subsurface.</title>
        <authorList>
            <person name="Probst A.J."/>
            <person name="Ladd B."/>
            <person name="Jarett J.K."/>
            <person name="Geller-Mcgrath D.E."/>
            <person name="Sieber C.M."/>
            <person name="Emerson J.B."/>
            <person name="Anantharaman K."/>
            <person name="Thomas B.C."/>
            <person name="Malmstrom R."/>
            <person name="Stieglmeier M."/>
            <person name="Klingl A."/>
            <person name="Woyke T."/>
            <person name="Ryan C.M."/>
            <person name="Banfield J.F."/>
        </authorList>
    </citation>
    <scope>NUCLEOTIDE SEQUENCE [LARGE SCALE GENOMIC DNA]</scope>
    <source>
        <strain evidence="2">CG10_big_fil_rev_8_21_14_0_10_31_9</strain>
    </source>
</reference>
<gene>
    <name evidence="2" type="ORF">COV23_02110</name>
</gene>
<dbReference type="SUPFAM" id="SSF63817">
    <property type="entry name" value="Sortase"/>
    <property type="match status" value="1"/>
</dbReference>
<dbReference type="InterPro" id="IPR023365">
    <property type="entry name" value="Sortase_dom-sf"/>
</dbReference>
<evidence type="ECO:0000313" key="2">
    <source>
        <dbReference type="EMBL" id="PIR44017.1"/>
    </source>
</evidence>
<evidence type="ECO:0008006" key="4">
    <source>
        <dbReference type="Google" id="ProtNLM"/>
    </source>
</evidence>
<dbReference type="EMBL" id="PCXV01000034">
    <property type="protein sequence ID" value="PIR44017.1"/>
    <property type="molecule type" value="Genomic_DNA"/>
</dbReference>
<proteinExistence type="predicted"/>
<evidence type="ECO:0000256" key="1">
    <source>
        <dbReference type="ARBA" id="ARBA00022801"/>
    </source>
</evidence>
<organism evidence="2 3">
    <name type="scientific">Candidatus Wolfebacteria bacterium CG10_big_fil_rev_8_21_14_0_10_31_9</name>
    <dbReference type="NCBI Taxonomy" id="1975070"/>
    <lineage>
        <taxon>Bacteria</taxon>
        <taxon>Candidatus Wolfeibacteriota</taxon>
    </lineage>
</organism>
<dbReference type="AlphaFoldDB" id="A0A2H0RC13"/>
<protein>
    <recommendedName>
        <fullName evidence="4">Class F sortase</fullName>
    </recommendedName>
</protein>
<name>A0A2H0RC13_9BACT</name>
<dbReference type="InterPro" id="IPR005754">
    <property type="entry name" value="Sortase"/>
</dbReference>
<dbReference type="CDD" id="cd05829">
    <property type="entry name" value="Sortase_F"/>
    <property type="match status" value="1"/>
</dbReference>
<dbReference type="Pfam" id="PF04203">
    <property type="entry name" value="Sortase"/>
    <property type="match status" value="1"/>
</dbReference>
<comment type="caution">
    <text evidence="2">The sequence shown here is derived from an EMBL/GenBank/DDBJ whole genome shotgun (WGS) entry which is preliminary data.</text>
</comment>